<organism evidence="3 4">
    <name type="scientific">Candidatus Sphingobacterium stercoripullorum</name>
    <dbReference type="NCBI Taxonomy" id="2838759"/>
    <lineage>
        <taxon>Bacteria</taxon>
        <taxon>Pseudomonadati</taxon>
        <taxon>Bacteroidota</taxon>
        <taxon>Sphingobacteriia</taxon>
        <taxon>Sphingobacteriales</taxon>
        <taxon>Sphingobacteriaceae</taxon>
        <taxon>Sphingobacterium</taxon>
    </lineage>
</organism>
<name>A0A9D2B079_9SPHI</name>
<evidence type="ECO:0000313" key="4">
    <source>
        <dbReference type="Proteomes" id="UP000824156"/>
    </source>
</evidence>
<reference evidence="3" key="1">
    <citation type="journal article" date="2021" name="PeerJ">
        <title>Extensive microbial diversity within the chicken gut microbiome revealed by metagenomics and culture.</title>
        <authorList>
            <person name="Gilroy R."/>
            <person name="Ravi A."/>
            <person name="Getino M."/>
            <person name="Pursley I."/>
            <person name="Horton D.L."/>
            <person name="Alikhan N.F."/>
            <person name="Baker D."/>
            <person name="Gharbi K."/>
            <person name="Hall N."/>
            <person name="Watson M."/>
            <person name="Adriaenssens E.M."/>
            <person name="Foster-Nyarko E."/>
            <person name="Jarju S."/>
            <person name="Secka A."/>
            <person name="Antonio M."/>
            <person name="Oren A."/>
            <person name="Chaudhuri R.R."/>
            <person name="La Ragione R."/>
            <person name="Hildebrand F."/>
            <person name="Pallen M.J."/>
        </authorList>
    </citation>
    <scope>NUCLEOTIDE SEQUENCE</scope>
    <source>
        <strain evidence="3">1719</strain>
    </source>
</reference>
<protein>
    <recommendedName>
        <fullName evidence="5">DUF4168 domain-containing protein</fullName>
    </recommendedName>
</protein>
<dbReference type="EMBL" id="DXEZ01000325">
    <property type="protein sequence ID" value="HIX55644.1"/>
    <property type="molecule type" value="Genomic_DNA"/>
</dbReference>
<sequence>MSVHTRLLLLIACLFFSLTLHAQHHRDSKRFQAIESEKIAFITKELKLTPKEAQRFFPVYNQYNTKLWDLRHAKSDASKRESTARPPAGVQSFSATPKARSTSRKKDILSYDVEEIELKKSYREKFSEVIGQARASQFFEVEQRFRENLIRELRSRQER</sequence>
<keyword evidence="2" id="KW-0732">Signal</keyword>
<dbReference type="Proteomes" id="UP000824156">
    <property type="component" value="Unassembled WGS sequence"/>
</dbReference>
<feature type="region of interest" description="Disordered" evidence="1">
    <location>
        <begin position="76"/>
        <end position="105"/>
    </location>
</feature>
<reference evidence="3" key="2">
    <citation type="submission" date="2021-04" db="EMBL/GenBank/DDBJ databases">
        <authorList>
            <person name="Gilroy R."/>
        </authorList>
    </citation>
    <scope>NUCLEOTIDE SEQUENCE</scope>
    <source>
        <strain evidence="3">1719</strain>
    </source>
</reference>
<dbReference type="AlphaFoldDB" id="A0A9D2B079"/>
<feature type="signal peptide" evidence="2">
    <location>
        <begin position="1"/>
        <end position="22"/>
    </location>
</feature>
<evidence type="ECO:0000256" key="2">
    <source>
        <dbReference type="SAM" id="SignalP"/>
    </source>
</evidence>
<comment type="caution">
    <text evidence="3">The sequence shown here is derived from an EMBL/GenBank/DDBJ whole genome shotgun (WGS) entry which is preliminary data.</text>
</comment>
<accession>A0A9D2B079</accession>
<feature type="chain" id="PRO_5038394889" description="DUF4168 domain-containing protein" evidence="2">
    <location>
        <begin position="23"/>
        <end position="159"/>
    </location>
</feature>
<evidence type="ECO:0000256" key="1">
    <source>
        <dbReference type="SAM" id="MobiDB-lite"/>
    </source>
</evidence>
<evidence type="ECO:0008006" key="5">
    <source>
        <dbReference type="Google" id="ProtNLM"/>
    </source>
</evidence>
<proteinExistence type="predicted"/>
<gene>
    <name evidence="3" type="ORF">H9853_11540</name>
</gene>
<evidence type="ECO:0000313" key="3">
    <source>
        <dbReference type="EMBL" id="HIX55644.1"/>
    </source>
</evidence>